<dbReference type="InterPro" id="IPR005702">
    <property type="entry name" value="Wzc-like_C"/>
</dbReference>
<accession>A0A5C1A490</accession>
<keyword evidence="3" id="KW-0418">Kinase</keyword>
<name>A0A5C1A490_9BACT</name>
<dbReference type="AlphaFoldDB" id="A0A5C1A490"/>
<dbReference type="InterPro" id="IPR050445">
    <property type="entry name" value="Bact_polysacc_biosynth/exp"/>
</dbReference>
<evidence type="ECO:0000313" key="4">
    <source>
        <dbReference type="Proteomes" id="UP000324974"/>
    </source>
</evidence>
<keyword evidence="4" id="KW-1185">Reference proteome</keyword>
<dbReference type="InterPro" id="IPR027417">
    <property type="entry name" value="P-loop_NTPase"/>
</dbReference>
<evidence type="ECO:0000256" key="2">
    <source>
        <dbReference type="ARBA" id="ARBA00022840"/>
    </source>
</evidence>
<gene>
    <name evidence="3" type="ORF">PX52LOC_00028</name>
</gene>
<dbReference type="SUPFAM" id="SSF52540">
    <property type="entry name" value="P-loop containing nucleoside triphosphate hydrolases"/>
    <property type="match status" value="1"/>
</dbReference>
<keyword evidence="2" id="KW-0067">ATP-binding</keyword>
<organism evidence="3 4">
    <name type="scientific">Limnoglobus roseus</name>
    <dbReference type="NCBI Taxonomy" id="2598579"/>
    <lineage>
        <taxon>Bacteria</taxon>
        <taxon>Pseudomonadati</taxon>
        <taxon>Planctomycetota</taxon>
        <taxon>Planctomycetia</taxon>
        <taxon>Gemmatales</taxon>
        <taxon>Gemmataceae</taxon>
        <taxon>Limnoglobus</taxon>
    </lineage>
</organism>
<dbReference type="GO" id="GO:0004713">
    <property type="term" value="F:protein tyrosine kinase activity"/>
    <property type="evidence" value="ECO:0007669"/>
    <property type="project" value="TreeGrafter"/>
</dbReference>
<dbReference type="RefSeq" id="WP_149108163.1">
    <property type="nucleotide sequence ID" value="NZ_CP042425.1"/>
</dbReference>
<dbReference type="KEGG" id="lrs:PX52LOC_00028"/>
<proteinExistence type="predicted"/>
<dbReference type="PANTHER" id="PTHR32309">
    <property type="entry name" value="TYROSINE-PROTEIN KINASE"/>
    <property type="match status" value="1"/>
</dbReference>
<reference evidence="4" key="1">
    <citation type="submission" date="2019-08" db="EMBL/GenBank/DDBJ databases">
        <title>Limnoglobus roseus gen. nov., sp. nov., a novel freshwater planctomycete with a giant genome from the family Gemmataceae.</title>
        <authorList>
            <person name="Kulichevskaya I.S."/>
            <person name="Naumoff D.G."/>
            <person name="Miroshnikov K."/>
            <person name="Ivanova A."/>
            <person name="Philippov D.A."/>
            <person name="Hakobyan A."/>
            <person name="Rijpstra I.C."/>
            <person name="Sinninghe Damste J.S."/>
            <person name="Liesack W."/>
            <person name="Dedysh S.N."/>
        </authorList>
    </citation>
    <scope>NUCLEOTIDE SEQUENCE [LARGE SCALE GENOMIC DNA]</scope>
    <source>
        <strain evidence="4">PX52</strain>
    </source>
</reference>
<keyword evidence="3" id="KW-0808">Transferase</keyword>
<dbReference type="GO" id="GO:0005886">
    <property type="term" value="C:plasma membrane"/>
    <property type="evidence" value="ECO:0007669"/>
    <property type="project" value="TreeGrafter"/>
</dbReference>
<dbReference type="Proteomes" id="UP000324974">
    <property type="component" value="Chromosome"/>
</dbReference>
<protein>
    <submittedName>
        <fullName evidence="3">Tyrosine-protein kinase (Capsular polysaccharide biosynthesis)</fullName>
    </submittedName>
</protein>
<dbReference type="OrthoDB" id="275375at2"/>
<evidence type="ECO:0000256" key="1">
    <source>
        <dbReference type="ARBA" id="ARBA00022741"/>
    </source>
</evidence>
<dbReference type="PANTHER" id="PTHR32309:SF13">
    <property type="entry name" value="FERRIC ENTEROBACTIN TRANSPORT PROTEIN FEPE"/>
    <property type="match status" value="1"/>
</dbReference>
<dbReference type="EMBL" id="CP042425">
    <property type="protein sequence ID" value="QEL13175.1"/>
    <property type="molecule type" value="Genomic_DNA"/>
</dbReference>
<sequence length="315" mass="34042">MGRMFRIITEGSLDYPGIAATAPDSEAFVTGSAPYIEVGGPQPIFHGLPKLPNRVTAEKPVAILEAPKPVALPMPLPNRAAVVEDRYVSVKMHGIAPKPAAQPLPSTVHHTVVAYHHADHAVSHEYRGLCGELRQQVGTDNASKAILFTSAASDNGTTTVLLNLAVTLAKEPHTRVLVIDADFDRPGAAQKMGLSDVPGLAEVLNQTMPVAWVLQPTPVAKLQVLGAGRPTADTLPLMSTDFPKLVTQLRQWFDWILIDGGVWGERPHRDATSPAYDGVYLVTRQTEMDRPVFNTLRSQVAKHGGLLRGFITTRV</sequence>
<dbReference type="Gene3D" id="3.40.50.300">
    <property type="entry name" value="P-loop containing nucleotide triphosphate hydrolases"/>
    <property type="match status" value="1"/>
</dbReference>
<keyword evidence="1" id="KW-0547">Nucleotide-binding</keyword>
<dbReference type="CDD" id="cd05387">
    <property type="entry name" value="BY-kinase"/>
    <property type="match status" value="1"/>
</dbReference>
<evidence type="ECO:0000313" key="3">
    <source>
        <dbReference type="EMBL" id="QEL13175.1"/>
    </source>
</evidence>